<keyword evidence="5 6" id="KW-0486">Methionine biosynthesis</keyword>
<feature type="binding site" evidence="6">
    <location>
        <position position="208"/>
    </location>
    <ligand>
        <name>Mg(2+)</name>
        <dbReference type="ChEBI" id="CHEBI:18420"/>
    </ligand>
</feature>
<keyword evidence="1 6" id="KW-0028">Amino-acid biosynthesis</keyword>
<evidence type="ECO:0000256" key="1">
    <source>
        <dbReference type="ARBA" id="ARBA00022605"/>
    </source>
</evidence>
<comment type="similarity">
    <text evidence="6">Belongs to the HAD-like hydrolase superfamily. MasA/MtnC family.</text>
</comment>
<dbReference type="SFLD" id="SFLDS00003">
    <property type="entry name" value="Haloacid_Dehalogenase"/>
    <property type="match status" value="1"/>
</dbReference>
<comment type="cofactor">
    <cofactor evidence="6">
        <name>Mg(2+)</name>
        <dbReference type="ChEBI" id="CHEBI:18420"/>
    </cofactor>
    <text evidence="6">Binds 1 Mg(2+) ion per subunit.</text>
</comment>
<evidence type="ECO:0000256" key="5">
    <source>
        <dbReference type="ARBA" id="ARBA00023167"/>
    </source>
</evidence>
<protein>
    <recommendedName>
        <fullName evidence="6">Enolase-phosphatase E1</fullName>
        <ecNumber evidence="6">3.1.3.77</ecNumber>
    </recommendedName>
    <alternativeName>
        <fullName evidence="6">2,3-diketo-5-methylthio-1-phosphopentane phosphatase</fullName>
    </alternativeName>
</protein>
<feature type="binding site" evidence="6">
    <location>
        <position position="181"/>
    </location>
    <ligand>
        <name>substrate</name>
    </ligand>
</feature>
<dbReference type="Gene3D" id="3.40.50.1000">
    <property type="entry name" value="HAD superfamily/HAD-like"/>
    <property type="match status" value="1"/>
</dbReference>
<keyword evidence="6" id="KW-0539">Nucleus</keyword>
<dbReference type="PANTHER" id="PTHR20371">
    <property type="entry name" value="ENOLASE-PHOSPHATASE E1"/>
    <property type="match status" value="1"/>
</dbReference>
<dbReference type="SUPFAM" id="SSF56784">
    <property type="entry name" value="HAD-like"/>
    <property type="match status" value="1"/>
</dbReference>
<dbReference type="EC" id="3.1.3.77" evidence="6"/>
<feature type="binding site" evidence="6">
    <location>
        <position position="14"/>
    </location>
    <ligand>
        <name>Mg(2+)</name>
        <dbReference type="ChEBI" id="CHEBI:18420"/>
    </ligand>
</feature>
<dbReference type="CDD" id="cd01629">
    <property type="entry name" value="HAD_EP"/>
    <property type="match status" value="1"/>
</dbReference>
<accession>A0ABR4NLR7</accession>
<keyword evidence="8" id="KW-1185">Reference proteome</keyword>
<dbReference type="InterPro" id="IPR036412">
    <property type="entry name" value="HAD-like_sf"/>
</dbReference>
<feature type="binding site" evidence="6">
    <location>
        <begin position="135"/>
        <end position="136"/>
    </location>
    <ligand>
        <name>substrate</name>
    </ligand>
</feature>
<evidence type="ECO:0000256" key="4">
    <source>
        <dbReference type="ARBA" id="ARBA00022842"/>
    </source>
</evidence>
<dbReference type="Proteomes" id="UP001623330">
    <property type="component" value="Unassembled WGS sequence"/>
</dbReference>
<evidence type="ECO:0000313" key="8">
    <source>
        <dbReference type="Proteomes" id="UP001623330"/>
    </source>
</evidence>
<dbReference type="InterPro" id="IPR023214">
    <property type="entry name" value="HAD_sf"/>
</dbReference>
<dbReference type="SFLD" id="SFLDG01133">
    <property type="entry name" value="C1.5.4:_Enolase-phosphatase_Li"/>
    <property type="match status" value="1"/>
</dbReference>
<dbReference type="Pfam" id="PF00702">
    <property type="entry name" value="Hydrolase"/>
    <property type="match status" value="1"/>
</dbReference>
<dbReference type="HAMAP" id="MF_03117">
    <property type="entry name" value="Salvage_MtnC_euk"/>
    <property type="match status" value="1"/>
</dbReference>
<gene>
    <name evidence="6" type="primary">UTR4</name>
    <name evidence="7" type="ORF">RNJ44_02454</name>
</gene>
<comment type="catalytic activity">
    <reaction evidence="6">
        <text>5-methylsulfanyl-2,3-dioxopentyl phosphate + H2O = 1,2-dihydroxy-5-(methylsulfanyl)pent-1-en-3-one + phosphate</text>
        <dbReference type="Rhea" id="RHEA:21700"/>
        <dbReference type="ChEBI" id="CHEBI:15377"/>
        <dbReference type="ChEBI" id="CHEBI:43474"/>
        <dbReference type="ChEBI" id="CHEBI:49252"/>
        <dbReference type="ChEBI" id="CHEBI:58828"/>
        <dbReference type="EC" id="3.1.3.77"/>
    </reaction>
</comment>
<keyword evidence="6" id="KW-0963">Cytoplasm</keyword>
<evidence type="ECO:0000256" key="3">
    <source>
        <dbReference type="ARBA" id="ARBA00022801"/>
    </source>
</evidence>
<organism evidence="7 8">
    <name type="scientific">Nakaseomyces bracarensis</name>
    <dbReference type="NCBI Taxonomy" id="273131"/>
    <lineage>
        <taxon>Eukaryota</taxon>
        <taxon>Fungi</taxon>
        <taxon>Dikarya</taxon>
        <taxon>Ascomycota</taxon>
        <taxon>Saccharomycotina</taxon>
        <taxon>Saccharomycetes</taxon>
        <taxon>Saccharomycetales</taxon>
        <taxon>Saccharomycetaceae</taxon>
        <taxon>Nakaseomyces</taxon>
    </lineage>
</organism>
<dbReference type="PANTHER" id="PTHR20371:SF1">
    <property type="entry name" value="ENOLASE-PHOSPHATASE E1"/>
    <property type="match status" value="1"/>
</dbReference>
<dbReference type="NCBIfam" id="TIGR01691">
    <property type="entry name" value="enolase-ppase"/>
    <property type="match status" value="1"/>
</dbReference>
<reference evidence="7 8" key="1">
    <citation type="submission" date="2024-05" db="EMBL/GenBank/DDBJ databases">
        <title>Long read based assembly of the Candida bracarensis genome reveals expanded adhesin content.</title>
        <authorList>
            <person name="Marcet-Houben M."/>
            <person name="Ksiezopolska E."/>
            <person name="Gabaldon T."/>
        </authorList>
    </citation>
    <scope>NUCLEOTIDE SEQUENCE [LARGE SCALE GENOMIC DNA]</scope>
    <source>
        <strain evidence="7 8">CBM6</strain>
    </source>
</reference>
<evidence type="ECO:0000256" key="2">
    <source>
        <dbReference type="ARBA" id="ARBA00022723"/>
    </source>
</evidence>
<comment type="caution">
    <text evidence="7">The sequence shown here is derived from an EMBL/GenBank/DDBJ whole genome shotgun (WGS) entry which is preliminary data.</text>
</comment>
<comment type="pathway">
    <text evidence="6">Amino-acid biosynthesis; L-methionine biosynthesis via salvage pathway; L-methionine from S-methyl-5-thio-alpha-D-ribose 1-phosphate: step 3/6.</text>
</comment>
<dbReference type="Gene3D" id="1.10.720.60">
    <property type="match status" value="1"/>
</dbReference>
<evidence type="ECO:0000256" key="6">
    <source>
        <dbReference type="HAMAP-Rule" id="MF_03117"/>
    </source>
</evidence>
<sequence>MTDEHYEAYLLDIEGTLCPLSFVKDTLYPFFVLHVQRIVYENFNVEKPKDTFIAEHLQKFGIKEEGQAGQNKLVEHLLDMVASDTKDSTLKALQGHVWEVGYNSGEIEVPLYPDVIDFLVSNDGRDKKVPVYIYSSGSIQAQKLLFGHVKNSGNSHAKIAGNWDLNRFIDGYFDIDTAGKKDKPESYKKILDAIKMEKTPEKVLFLSDNPKELDAAKASGISTGLAMRPGNVHVSNAIDYKQYFQLHKL</sequence>
<comment type="pathway">
    <text evidence="6">Amino-acid biosynthesis; L-methionine biosynthesis via salvage pathway; L-methionine from S-methyl-5-thio-alpha-D-ribose 1-phosphate: step 4/6.</text>
</comment>
<comment type="subunit">
    <text evidence="6">Monomer.</text>
</comment>
<comment type="function">
    <text evidence="6">Bifunctional enzyme that catalyzes the enolization of 2,3-diketo-5-methylthiopentyl-1-phosphate (DK-MTP-1-P) into the intermediate 2-hydroxy-3-keto-5-methylthiopentenyl-1-phosphate (HK-MTPenyl-1-P), which is then dephosphorylated to form the acireductone 1,2-dihydroxy-3-keto-5-methylthiopentene (DHK-MTPene).</text>
</comment>
<comment type="subcellular location">
    <subcellularLocation>
        <location evidence="6">Cytoplasm</location>
    </subcellularLocation>
    <subcellularLocation>
        <location evidence="6">Nucleus</location>
    </subcellularLocation>
</comment>
<dbReference type="EMBL" id="JBEVYD010000013">
    <property type="protein sequence ID" value="KAL3228509.1"/>
    <property type="molecule type" value="Genomic_DNA"/>
</dbReference>
<dbReference type="SFLD" id="SFLDG01129">
    <property type="entry name" value="C1.5:_HAD__Beta-PGM__Phosphata"/>
    <property type="match status" value="1"/>
</dbReference>
<keyword evidence="3 6" id="KW-0378">Hydrolase</keyword>
<proteinExistence type="inferred from homology"/>
<feature type="binding site" evidence="6">
    <location>
        <position position="12"/>
    </location>
    <ligand>
        <name>Mg(2+)</name>
        <dbReference type="ChEBI" id="CHEBI:18420"/>
    </ligand>
</feature>
<keyword evidence="4 6" id="KW-0460">Magnesium</keyword>
<dbReference type="InterPro" id="IPR027511">
    <property type="entry name" value="ENOPH1_eukaryotes"/>
</dbReference>
<name>A0ABR4NLR7_9SACH</name>
<evidence type="ECO:0000313" key="7">
    <source>
        <dbReference type="EMBL" id="KAL3228509.1"/>
    </source>
</evidence>
<dbReference type="InterPro" id="IPR023943">
    <property type="entry name" value="Enolase-ppase_E1"/>
</dbReference>
<keyword evidence="2 6" id="KW-0479">Metal-binding</keyword>